<feature type="compositionally biased region" description="Low complexity" evidence="3">
    <location>
        <begin position="453"/>
        <end position="478"/>
    </location>
</feature>
<feature type="region of interest" description="Disordered" evidence="3">
    <location>
        <begin position="246"/>
        <end position="286"/>
    </location>
</feature>
<keyword evidence="6" id="KW-1185">Reference proteome</keyword>
<feature type="compositionally biased region" description="Acidic residues" evidence="3">
    <location>
        <begin position="430"/>
        <end position="440"/>
    </location>
</feature>
<dbReference type="InterPro" id="IPR001452">
    <property type="entry name" value="SH3_domain"/>
</dbReference>
<feature type="compositionally biased region" description="Polar residues" evidence="3">
    <location>
        <begin position="766"/>
        <end position="789"/>
    </location>
</feature>
<feature type="compositionally biased region" description="Polar residues" evidence="3">
    <location>
        <begin position="653"/>
        <end position="665"/>
    </location>
</feature>
<name>A0ABR0K193_9EURO</name>
<evidence type="ECO:0000256" key="3">
    <source>
        <dbReference type="SAM" id="MobiDB-lite"/>
    </source>
</evidence>
<feature type="domain" description="SH3" evidence="4">
    <location>
        <begin position="312"/>
        <end position="373"/>
    </location>
</feature>
<evidence type="ECO:0000313" key="6">
    <source>
        <dbReference type="Proteomes" id="UP001345013"/>
    </source>
</evidence>
<feature type="compositionally biased region" description="Basic residues" evidence="3">
    <location>
        <begin position="400"/>
        <end position="411"/>
    </location>
</feature>
<dbReference type="SUPFAM" id="SSF50044">
    <property type="entry name" value="SH3-domain"/>
    <property type="match status" value="1"/>
</dbReference>
<feature type="compositionally biased region" description="Acidic residues" evidence="3">
    <location>
        <begin position="257"/>
        <end position="286"/>
    </location>
</feature>
<sequence>MTSLTLKPNLLRADTIDLQSHDNPSAKDHSRGQYHPAYTHAGPNHAGAHHTQALRNANHDAYSEMHTSPRVDGFDNNNLGPGPQGQTYMYDEGDDEHEHPHDRMDGVNHEGGYGDDDGNDSQDEDMDDELLDKISSSPSIEDGKQPWPTRADSLHHGHPHGPRAAPSRGISSSPSQFVSGPIREEPGSHQSAQPSPKRGGSGSINFSNLPILSPTMSHGQDRCVRACTIVESSSIENIRRHLLPEDDPFLDYNPAEDPQDASFDDDQDWEDEDTDEDSECSDDYQEDFSLETEPRFLDSGWGGECLREIEDIDFEFVYALHTFVATVEGQANATKGDTMVLLDDSNSYWWLVRVVKDGSIGYLPAEHIETPTERLARLNKHRNIDLSAAMLGDNPEKSKNPLKKAMRRRNAKTVNFAPPTYYEPEAREWSDEEGEDEVDDGSAAHIDDNAAEQEQQGAQQQSQQVQQTQQLHQTNGQQRAQPATATIHHVESNDAMDEDEASSPVKSEVQAPAPLQINSQDNVQRSRNGVVRNTDSFFKDQETKKISLTPRLLRGDSDVNGPAEQEVKQRPSLDTFDRIVADDKPKDGKKKEKKGMLSGLFKRTKSGKGGKNEPDETDRISEDSGKSPQSKDSMDSETTPERKPSKLQKAPPTVTSPKASPTDTRAPQRDFAPTNVQQQAPAVGQRSQAAPSQQPQPPQELSAEPLAQQPSRFPSLQEKRSVGAKITDALRSKNSSQDMGDPTVKPVYSKRAKERFAIDESDSENDSTPTAQSSVLHRSISPLENNGANDQRPVSHMRVSPVEDRDQAKSGAHAPLLGPEPVEKFGPSEQMPVEATPASPSDQTASTSKQSPSIPAHTPSTSRSTPTWSDSSLRSYMDNDQDIRDLLVIVHDKTNVTPVGPEHPLMNGLFASERTKLADMQSQLDSMLLSWLSKKNQPMAAKV</sequence>
<feature type="compositionally biased region" description="Basic and acidic residues" evidence="3">
    <location>
        <begin position="610"/>
        <end position="625"/>
    </location>
</feature>
<feature type="compositionally biased region" description="Polar residues" evidence="3">
    <location>
        <begin position="75"/>
        <end position="87"/>
    </location>
</feature>
<feature type="compositionally biased region" description="Low complexity" evidence="3">
    <location>
        <begin position="858"/>
        <end position="872"/>
    </location>
</feature>
<feature type="compositionally biased region" description="Low complexity" evidence="3">
    <location>
        <begin position="687"/>
        <end position="706"/>
    </location>
</feature>
<dbReference type="InterPro" id="IPR053039">
    <property type="entry name" value="Polarity_Bud-Selection_Reg"/>
</dbReference>
<protein>
    <submittedName>
        <fullName evidence="5">Protein phosphatase regulator</fullName>
    </submittedName>
</protein>
<dbReference type="PROSITE" id="PS50002">
    <property type="entry name" value="SH3"/>
    <property type="match status" value="1"/>
</dbReference>
<dbReference type="EMBL" id="JAVRRG010000129">
    <property type="protein sequence ID" value="KAK5082489.1"/>
    <property type="molecule type" value="Genomic_DNA"/>
</dbReference>
<gene>
    <name evidence="5" type="primary">BUD14</name>
    <name evidence="5" type="ORF">LTR24_007987</name>
</gene>
<keyword evidence="1 2" id="KW-0728">SH3 domain</keyword>
<feature type="compositionally biased region" description="Acidic residues" evidence="3">
    <location>
        <begin position="113"/>
        <end position="130"/>
    </location>
</feature>
<dbReference type="PANTHER" id="PTHR47775:SF1">
    <property type="entry name" value="BUD SITE SELECTION PROTEIN 14"/>
    <property type="match status" value="1"/>
</dbReference>
<feature type="compositionally biased region" description="Polar residues" evidence="3">
    <location>
        <begin position="203"/>
        <end position="217"/>
    </location>
</feature>
<feature type="compositionally biased region" description="Polar residues" evidence="3">
    <location>
        <begin position="516"/>
        <end position="536"/>
    </location>
</feature>
<dbReference type="Gene3D" id="2.30.30.40">
    <property type="entry name" value="SH3 Domains"/>
    <property type="match status" value="1"/>
</dbReference>
<evidence type="ECO:0000256" key="1">
    <source>
        <dbReference type="ARBA" id="ARBA00022443"/>
    </source>
</evidence>
<evidence type="ECO:0000313" key="5">
    <source>
        <dbReference type="EMBL" id="KAK5082489.1"/>
    </source>
</evidence>
<organism evidence="5 6">
    <name type="scientific">Lithohypha guttulata</name>
    <dbReference type="NCBI Taxonomy" id="1690604"/>
    <lineage>
        <taxon>Eukaryota</taxon>
        <taxon>Fungi</taxon>
        <taxon>Dikarya</taxon>
        <taxon>Ascomycota</taxon>
        <taxon>Pezizomycotina</taxon>
        <taxon>Eurotiomycetes</taxon>
        <taxon>Chaetothyriomycetidae</taxon>
        <taxon>Chaetothyriales</taxon>
        <taxon>Trichomeriaceae</taxon>
        <taxon>Lithohypha</taxon>
    </lineage>
</organism>
<feature type="region of interest" description="Disordered" evidence="3">
    <location>
        <begin position="388"/>
        <end position="874"/>
    </location>
</feature>
<feature type="compositionally biased region" description="Polar residues" evidence="3">
    <location>
        <begin position="169"/>
        <end position="178"/>
    </location>
</feature>
<evidence type="ECO:0000256" key="2">
    <source>
        <dbReference type="PROSITE-ProRule" id="PRU00192"/>
    </source>
</evidence>
<accession>A0ABR0K193</accession>
<feature type="compositionally biased region" description="Polar residues" evidence="3">
    <location>
        <begin position="838"/>
        <end position="853"/>
    </location>
</feature>
<feature type="compositionally biased region" description="Basic and acidic residues" evidence="3">
    <location>
        <begin position="96"/>
        <end position="108"/>
    </location>
</feature>
<dbReference type="Proteomes" id="UP001345013">
    <property type="component" value="Unassembled WGS sequence"/>
</dbReference>
<feature type="compositionally biased region" description="Basic and acidic residues" evidence="3">
    <location>
        <begin position="565"/>
        <end position="590"/>
    </location>
</feature>
<dbReference type="InterPro" id="IPR036028">
    <property type="entry name" value="SH3-like_dom_sf"/>
</dbReference>
<feature type="region of interest" description="Disordered" evidence="3">
    <location>
        <begin position="65"/>
        <end position="217"/>
    </location>
</feature>
<dbReference type="PANTHER" id="PTHR47775">
    <property type="entry name" value="BUD SITE SELECTION PROTEIN 14"/>
    <property type="match status" value="1"/>
</dbReference>
<reference evidence="5 6" key="1">
    <citation type="submission" date="2023-08" db="EMBL/GenBank/DDBJ databases">
        <title>Black Yeasts Isolated from many extreme environments.</title>
        <authorList>
            <person name="Coleine C."/>
            <person name="Stajich J.E."/>
            <person name="Selbmann L."/>
        </authorList>
    </citation>
    <scope>NUCLEOTIDE SEQUENCE [LARGE SCALE GENOMIC DNA]</scope>
    <source>
        <strain evidence="5 6">CCFEE 5885</strain>
    </source>
</reference>
<proteinExistence type="predicted"/>
<comment type="caution">
    <text evidence="5">The sequence shown here is derived from an EMBL/GenBank/DDBJ whole genome shotgun (WGS) entry which is preliminary data.</text>
</comment>
<dbReference type="SMART" id="SM00326">
    <property type="entry name" value="SH3"/>
    <property type="match status" value="1"/>
</dbReference>
<dbReference type="Pfam" id="PF00018">
    <property type="entry name" value="SH3_1"/>
    <property type="match status" value="1"/>
</dbReference>
<evidence type="ECO:0000259" key="4">
    <source>
        <dbReference type="PROSITE" id="PS50002"/>
    </source>
</evidence>
<feature type="region of interest" description="Disordered" evidence="3">
    <location>
        <begin position="1"/>
        <end position="49"/>
    </location>
</feature>